<dbReference type="EMBL" id="JYDO01000002">
    <property type="protein sequence ID" value="KRZ80399.1"/>
    <property type="molecule type" value="Genomic_DNA"/>
</dbReference>
<dbReference type="OrthoDB" id="10558003at2759"/>
<protein>
    <submittedName>
        <fullName evidence="1">Uncharacterized protein</fullName>
    </submittedName>
</protein>
<dbReference type="AlphaFoldDB" id="A0A0V1N8W9"/>
<accession>A0A0V1N8W9</accession>
<organism evidence="1 2">
    <name type="scientific">Trichinella papuae</name>
    <dbReference type="NCBI Taxonomy" id="268474"/>
    <lineage>
        <taxon>Eukaryota</taxon>
        <taxon>Metazoa</taxon>
        <taxon>Ecdysozoa</taxon>
        <taxon>Nematoda</taxon>
        <taxon>Enoplea</taxon>
        <taxon>Dorylaimia</taxon>
        <taxon>Trichinellida</taxon>
        <taxon>Trichinellidae</taxon>
        <taxon>Trichinella</taxon>
    </lineage>
</organism>
<dbReference type="Proteomes" id="UP000054843">
    <property type="component" value="Unassembled WGS sequence"/>
</dbReference>
<proteinExistence type="predicted"/>
<gene>
    <name evidence="1" type="ORF">T10_4344</name>
</gene>
<reference evidence="1 2" key="1">
    <citation type="submission" date="2015-01" db="EMBL/GenBank/DDBJ databases">
        <title>Evolution of Trichinella species and genotypes.</title>
        <authorList>
            <person name="Korhonen P.K."/>
            <person name="Edoardo P."/>
            <person name="Giuseppe L.R."/>
            <person name="Gasser R.B."/>
        </authorList>
    </citation>
    <scope>NUCLEOTIDE SEQUENCE [LARGE SCALE GENOMIC DNA]</scope>
    <source>
        <strain evidence="1">ISS1980</strain>
    </source>
</reference>
<keyword evidence="2" id="KW-1185">Reference proteome</keyword>
<name>A0A0V1N8W9_9BILA</name>
<evidence type="ECO:0000313" key="1">
    <source>
        <dbReference type="EMBL" id="KRZ80399.1"/>
    </source>
</evidence>
<sequence length="185" mass="21069">MVLGTGGTVLPVPAGQYRSNLNNDAPRVYSTIRSFKSYRMWVWTKRIQSVKSDWSSRCSVQALSVIDKRVTPLGKTPTHVRRGISNTTRSFVCQLCQLHIRYLIHLPYTLVYYILAMKMGCFPPIISENTFHWYIVRIPRHTVGHKGSNLNAKAMGSSTPDGNRWHSMARNPWSHAFIDNGSFLS</sequence>
<comment type="caution">
    <text evidence="1">The sequence shown here is derived from an EMBL/GenBank/DDBJ whole genome shotgun (WGS) entry which is preliminary data.</text>
</comment>
<evidence type="ECO:0000313" key="2">
    <source>
        <dbReference type="Proteomes" id="UP000054843"/>
    </source>
</evidence>